<dbReference type="EMBL" id="DAKRPA010000107">
    <property type="protein sequence ID" value="DAZ98397.1"/>
    <property type="molecule type" value="Genomic_DNA"/>
</dbReference>
<dbReference type="PANTHER" id="PTHR12169">
    <property type="entry name" value="ATPASE N2B"/>
    <property type="match status" value="1"/>
</dbReference>
<evidence type="ECO:0000256" key="1">
    <source>
        <dbReference type="ARBA" id="ARBA00010322"/>
    </source>
</evidence>
<dbReference type="NCBIfam" id="NF040713">
    <property type="entry name" value="ZapE"/>
    <property type="match status" value="1"/>
</dbReference>
<organism evidence="4 5">
    <name type="scientific">Lagenidium giganteum</name>
    <dbReference type="NCBI Taxonomy" id="4803"/>
    <lineage>
        <taxon>Eukaryota</taxon>
        <taxon>Sar</taxon>
        <taxon>Stramenopiles</taxon>
        <taxon>Oomycota</taxon>
        <taxon>Peronosporomycetes</taxon>
        <taxon>Pythiales</taxon>
        <taxon>Pythiaceae</taxon>
    </lineage>
</organism>
<keyword evidence="3" id="KW-0067">ATP-binding</keyword>
<dbReference type="GO" id="GO:0005739">
    <property type="term" value="C:mitochondrion"/>
    <property type="evidence" value="ECO:0007669"/>
    <property type="project" value="TreeGrafter"/>
</dbReference>
<comment type="similarity">
    <text evidence="1">Belongs to the AFG1 ATPase family.</text>
</comment>
<dbReference type="Proteomes" id="UP001146120">
    <property type="component" value="Unassembled WGS sequence"/>
</dbReference>
<comment type="caution">
    <text evidence="4">The sequence shown here is derived from an EMBL/GenBank/DDBJ whole genome shotgun (WGS) entry which is preliminary data.</text>
</comment>
<reference evidence="4" key="2">
    <citation type="journal article" date="2023" name="Microbiol Resour">
        <title>Decontamination and Annotation of the Draft Genome Sequence of the Oomycete Lagenidium giganteum ARSEF 373.</title>
        <authorList>
            <person name="Morgan W.R."/>
            <person name="Tartar A."/>
        </authorList>
    </citation>
    <scope>NUCLEOTIDE SEQUENCE</scope>
    <source>
        <strain evidence="4">ARSEF 373</strain>
    </source>
</reference>
<dbReference type="GO" id="GO:0016887">
    <property type="term" value="F:ATP hydrolysis activity"/>
    <property type="evidence" value="ECO:0007669"/>
    <property type="project" value="InterPro"/>
</dbReference>
<evidence type="ECO:0000256" key="3">
    <source>
        <dbReference type="ARBA" id="ARBA00022840"/>
    </source>
</evidence>
<accession>A0AAV2YZ17</accession>
<name>A0AAV2YZ17_9STRA</name>
<dbReference type="PANTHER" id="PTHR12169:SF6">
    <property type="entry name" value="AFG1-LIKE ATPASE"/>
    <property type="match status" value="1"/>
</dbReference>
<gene>
    <name evidence="4" type="ORF">N0F65_000111</name>
</gene>
<sequence length="701" mass="78283">FRTEMLRNVLIMAASGIVLFSKEYVNTIAQPRLVGSLVTAMLEFSAKTTGNPVSYIELSNVAVTVVSNESHKVFCAMFHDTNDGATFSSFIAKEILDAFIAEYRAELGAVGHNLRDFHRFHYRILAIIRDSVRTVLRKLQQQRGILKAIFVTDSGVTHSTVDVDQIGVLANLQALLNASSDIMALSGDAVNSVTIQSSRTTCTQVNMVENGTLIVMYKKGASAARNIATIKECVQFLRKARVDVVLLLAVCVLRLLRRVAGRTHAWHQHQHMQQRMISTTRSFSSLPESNGVLHDVYRRQVDAGNITYDPVQVRALHHLDALYDQIVSYGGPDACKAASKPKAKAATSWWQRLAGSDTTSTSSSPTHPVPRGIYMHGGVGCGKTFVMDMFFDHVPVEQKLRVHFHKFMLDIHKKMHELRNQGYHEDPIPYIANELLQSSWLLCFDEFQVTDVADALILRRLFSAMLERGFVMVATSDRPPSELYKNGLQRDLFLPFIDLLSEKCAVLSLDDSMTDYRVLKGAQVALNVYNHPLNLESKAIFNHEFLRYCDGKNVQATHVTTQGRKVHVPQAAVEAGVCQFSFEELCGRPLGAADYIAIAEAFPVVFMRRFITFVDCMYDKHVRLHCLADASPEKLFTVDSSMKSHIDEVFAFDRTVSRLLEMGSEAYLTGTGQPKAAPAEHLYLDIAHEGEDDDTDEAEAV</sequence>
<dbReference type="Pfam" id="PF03969">
    <property type="entry name" value="AFG1_ATPase"/>
    <property type="match status" value="1"/>
</dbReference>
<evidence type="ECO:0000313" key="5">
    <source>
        <dbReference type="Proteomes" id="UP001146120"/>
    </source>
</evidence>
<keyword evidence="5" id="KW-1185">Reference proteome</keyword>
<dbReference type="SUPFAM" id="SSF52540">
    <property type="entry name" value="P-loop containing nucleoside triphosphate hydrolases"/>
    <property type="match status" value="1"/>
</dbReference>
<evidence type="ECO:0000313" key="4">
    <source>
        <dbReference type="EMBL" id="DAZ98397.1"/>
    </source>
</evidence>
<feature type="non-terminal residue" evidence="4">
    <location>
        <position position="1"/>
    </location>
</feature>
<proteinExistence type="inferred from homology"/>
<dbReference type="InterPro" id="IPR027417">
    <property type="entry name" value="P-loop_NTPase"/>
</dbReference>
<keyword evidence="2" id="KW-0547">Nucleotide-binding</keyword>
<evidence type="ECO:0000256" key="2">
    <source>
        <dbReference type="ARBA" id="ARBA00022741"/>
    </source>
</evidence>
<reference evidence="4" key="1">
    <citation type="submission" date="2022-11" db="EMBL/GenBank/DDBJ databases">
        <authorList>
            <person name="Morgan W.R."/>
            <person name="Tartar A."/>
        </authorList>
    </citation>
    <scope>NUCLEOTIDE SEQUENCE</scope>
    <source>
        <strain evidence="4">ARSEF 373</strain>
    </source>
</reference>
<evidence type="ECO:0008006" key="6">
    <source>
        <dbReference type="Google" id="ProtNLM"/>
    </source>
</evidence>
<dbReference type="GO" id="GO:0005524">
    <property type="term" value="F:ATP binding"/>
    <property type="evidence" value="ECO:0007669"/>
    <property type="project" value="UniProtKB-KW"/>
</dbReference>
<protein>
    <recommendedName>
        <fullName evidence="6">AFG1-like ATPase</fullName>
    </recommendedName>
</protein>
<dbReference type="Gene3D" id="3.40.50.300">
    <property type="entry name" value="P-loop containing nucleotide triphosphate hydrolases"/>
    <property type="match status" value="1"/>
</dbReference>
<dbReference type="AlphaFoldDB" id="A0AAV2YZ17"/>
<dbReference type="InterPro" id="IPR005654">
    <property type="entry name" value="ATPase_AFG1-like"/>
</dbReference>